<dbReference type="AlphaFoldDB" id="X1UHV3"/>
<dbReference type="EMBL" id="BARW01041623">
    <property type="protein sequence ID" value="GAJ17124.1"/>
    <property type="molecule type" value="Genomic_DNA"/>
</dbReference>
<organism evidence="1">
    <name type="scientific">marine sediment metagenome</name>
    <dbReference type="NCBI Taxonomy" id="412755"/>
    <lineage>
        <taxon>unclassified sequences</taxon>
        <taxon>metagenomes</taxon>
        <taxon>ecological metagenomes</taxon>
    </lineage>
</organism>
<sequence>MTCLKGVIRLTCPHKDRKGIKKDEFAGDVACGNGLGEEVKSV</sequence>
<proteinExistence type="predicted"/>
<reference evidence="1" key="1">
    <citation type="journal article" date="2014" name="Front. Microbiol.">
        <title>High frequency of phylogenetically diverse reductive dehalogenase-homologous genes in deep subseafloor sedimentary metagenomes.</title>
        <authorList>
            <person name="Kawai M."/>
            <person name="Futagami T."/>
            <person name="Toyoda A."/>
            <person name="Takaki Y."/>
            <person name="Nishi S."/>
            <person name="Hori S."/>
            <person name="Arai W."/>
            <person name="Tsubouchi T."/>
            <person name="Morono Y."/>
            <person name="Uchiyama I."/>
            <person name="Ito T."/>
            <person name="Fujiyama A."/>
            <person name="Inagaki F."/>
            <person name="Takami H."/>
        </authorList>
    </citation>
    <scope>NUCLEOTIDE SEQUENCE</scope>
    <source>
        <strain evidence="1">Expedition CK06-06</strain>
    </source>
</reference>
<protein>
    <submittedName>
        <fullName evidence="1">Uncharacterized protein</fullName>
    </submittedName>
</protein>
<name>X1UHV3_9ZZZZ</name>
<accession>X1UHV3</accession>
<comment type="caution">
    <text evidence="1">The sequence shown here is derived from an EMBL/GenBank/DDBJ whole genome shotgun (WGS) entry which is preliminary data.</text>
</comment>
<gene>
    <name evidence="1" type="ORF">S12H4_62215</name>
</gene>
<evidence type="ECO:0000313" key="1">
    <source>
        <dbReference type="EMBL" id="GAJ17124.1"/>
    </source>
</evidence>